<name>A0ABY2LCJ8_9LEPT</name>
<gene>
    <name evidence="2" type="ORF">EHQ10_05655</name>
</gene>
<evidence type="ECO:0000313" key="3">
    <source>
        <dbReference type="Proteomes" id="UP000297617"/>
    </source>
</evidence>
<evidence type="ECO:0000256" key="1">
    <source>
        <dbReference type="SAM" id="MobiDB-lite"/>
    </source>
</evidence>
<proteinExistence type="predicted"/>
<accession>A0ABY2LCJ8</accession>
<feature type="compositionally biased region" description="Basic residues" evidence="1">
    <location>
        <begin position="1"/>
        <end position="12"/>
    </location>
</feature>
<dbReference type="Proteomes" id="UP000297617">
    <property type="component" value="Unassembled WGS sequence"/>
</dbReference>
<protein>
    <submittedName>
        <fullName evidence="2">Uncharacterized protein</fullName>
    </submittedName>
</protein>
<sequence>MKKPKLPKKPKQPKASASAASWERYEERVKDWSKRIEAKLTPYKKALSIKKRAQEAVKRIVSKKV</sequence>
<organism evidence="2 3">
    <name type="scientific">Leptospira bouyouniensis</name>
    <dbReference type="NCBI Taxonomy" id="2484911"/>
    <lineage>
        <taxon>Bacteria</taxon>
        <taxon>Pseudomonadati</taxon>
        <taxon>Spirochaetota</taxon>
        <taxon>Spirochaetia</taxon>
        <taxon>Leptospirales</taxon>
        <taxon>Leptospiraceae</taxon>
        <taxon>Leptospira</taxon>
    </lineage>
</organism>
<feature type="region of interest" description="Disordered" evidence="1">
    <location>
        <begin position="1"/>
        <end position="25"/>
    </location>
</feature>
<dbReference type="RefSeq" id="WP_100742037.1">
    <property type="nucleotide sequence ID" value="NZ_RQFD01000003.1"/>
</dbReference>
<comment type="caution">
    <text evidence="2">The sequence shown here is derived from an EMBL/GenBank/DDBJ whole genome shotgun (WGS) entry which is preliminary data.</text>
</comment>
<evidence type="ECO:0000313" key="2">
    <source>
        <dbReference type="EMBL" id="TGK53226.1"/>
    </source>
</evidence>
<keyword evidence="3" id="KW-1185">Reference proteome</keyword>
<dbReference type="EMBL" id="RQFD01000003">
    <property type="protein sequence ID" value="TGK53226.1"/>
    <property type="molecule type" value="Genomic_DNA"/>
</dbReference>
<reference evidence="3" key="1">
    <citation type="journal article" date="2019" name="PLoS Negl. Trop. Dis.">
        <title>Revisiting the worldwide diversity of Leptospira species in the environment.</title>
        <authorList>
            <person name="Vincent A.T."/>
            <person name="Schiettekatte O."/>
            <person name="Bourhy P."/>
            <person name="Veyrier F.J."/>
            <person name="Picardeau M."/>
        </authorList>
    </citation>
    <scope>NUCLEOTIDE SEQUENCE [LARGE SCALE GENOMIC DNA]</scope>
    <source>
        <strain evidence="3">201800295</strain>
    </source>
</reference>